<organism evidence="9 10">
    <name type="scientific">Ladona fulva</name>
    <name type="common">Scarce chaser dragonfly</name>
    <name type="synonym">Libellula fulva</name>
    <dbReference type="NCBI Taxonomy" id="123851"/>
    <lineage>
        <taxon>Eukaryota</taxon>
        <taxon>Metazoa</taxon>
        <taxon>Ecdysozoa</taxon>
        <taxon>Arthropoda</taxon>
        <taxon>Hexapoda</taxon>
        <taxon>Insecta</taxon>
        <taxon>Pterygota</taxon>
        <taxon>Palaeoptera</taxon>
        <taxon>Odonata</taxon>
        <taxon>Epiprocta</taxon>
        <taxon>Anisoptera</taxon>
        <taxon>Libelluloidea</taxon>
        <taxon>Libellulidae</taxon>
        <taxon>Ladona</taxon>
    </lineage>
</organism>
<dbReference type="PROSITE" id="PS50011">
    <property type="entry name" value="PROTEIN_KINASE_DOM"/>
    <property type="match status" value="1"/>
</dbReference>
<dbReference type="GO" id="GO:0005634">
    <property type="term" value="C:nucleus"/>
    <property type="evidence" value="ECO:0007669"/>
    <property type="project" value="TreeGrafter"/>
</dbReference>
<keyword evidence="1" id="KW-0723">Serine/threonine-protein kinase</keyword>
<dbReference type="GO" id="GO:0033316">
    <property type="term" value="P:meiotic spindle assembly checkpoint signaling"/>
    <property type="evidence" value="ECO:0007669"/>
    <property type="project" value="TreeGrafter"/>
</dbReference>
<feature type="compositionally biased region" description="Polar residues" evidence="7">
    <location>
        <begin position="558"/>
        <end position="580"/>
    </location>
</feature>
<keyword evidence="10" id="KW-1185">Reference proteome</keyword>
<dbReference type="EMBL" id="KZ308379">
    <property type="protein sequence ID" value="KAG8228627.1"/>
    <property type="molecule type" value="Genomic_DNA"/>
</dbReference>
<evidence type="ECO:0000313" key="10">
    <source>
        <dbReference type="Proteomes" id="UP000792457"/>
    </source>
</evidence>
<feature type="compositionally biased region" description="Acidic residues" evidence="7">
    <location>
        <begin position="49"/>
        <end position="59"/>
    </location>
</feature>
<dbReference type="PANTHER" id="PTHR22974:SF21">
    <property type="entry name" value="DUAL SPECIFICITY PROTEIN KINASE TTK"/>
    <property type="match status" value="1"/>
</dbReference>
<feature type="compositionally biased region" description="Basic and acidic residues" evidence="7">
    <location>
        <begin position="508"/>
        <end position="520"/>
    </location>
</feature>
<keyword evidence="2" id="KW-0808">Transferase</keyword>
<dbReference type="Gene3D" id="3.30.200.20">
    <property type="entry name" value="Phosphorylase Kinase, domain 1"/>
    <property type="match status" value="1"/>
</dbReference>
<feature type="compositionally biased region" description="Polar residues" evidence="7">
    <location>
        <begin position="459"/>
        <end position="472"/>
    </location>
</feature>
<dbReference type="Pfam" id="PF00069">
    <property type="entry name" value="Pkinase"/>
    <property type="match status" value="1"/>
</dbReference>
<evidence type="ECO:0000256" key="2">
    <source>
        <dbReference type="ARBA" id="ARBA00022679"/>
    </source>
</evidence>
<sequence length="1123" mass="124035">MYGNYISSTNNERDDPECATYPKSGGRPTSLFNKRWGNRFNCKPVPMTWDDEDELEDESPAATGIDDLSDVLTNKQNNIDENEAAKDQSWQNDSHQDPGADLTYEQLLSSANASSNFEHRHIHMEHTYPNSYSMNSNPLLKEEETPLKPIKYQIAKTELKKKKDNWLDGFLSKTPFPEESQAANNSHLFGDSGIGLTTTKVAGDDKESIVKTSSRSLFTPAPKHNAEENSGRDLLLQNRVNGVNDDIKKIFSTPLCNRTSALNQLNEKSPVKMELDEKLGIQDIVRIQKLERKPGSNQSQKLHLCCDENKENLNLPHVKPANLSEERDKKLLRSQSHASVLKAENDQMFTPCKEESSTSAVTAAKSLSNLFQSGIPQSAHASRIPTPIRSHTPHKQLPQTFWKPEGNTLLKSSHSPEKKELPISHMKSSVSFENKQSESAHQFGNAPVIHSLLPNAGFTSHSGKSIGQNSSLPHVGSGVPISHPPKPHSEEGLFQNLASQFGVPHTFGEQECRSGVDSHHASNSSHQHSKSSQSHNLFLNPNGVETIDPRIKTDHFHSNNNDSAQPHSAIHQQQSQGQSLPRKTFTMKQPVFQALTNKELYHDVIPSSASHSLSGQSTCPSSIQISHPSFSASSTHGNTHPFKAASYHLSTSTASSVYSGAFVHHVEKNQFNQHASHLPSVNHIGHQPAHGIFSNARSEHGSGSLSMGIQMAQPMNVMHSVSDSASTPHLNIQASRAPSAVKDFAVPAPATSGPAASCSVNVVRQNSSQIQRKILIVNKKSYEVLRLLGKGASSKVYDVIDLQTNRCVAVKRVVLRQGDALVEGYLKEVELLNQLQGSEYIIKLIDSEVCLEKGFKVLYMVMERGEMDLSTSLRILSASKSQQMQPPSTSRSKIPVITIIYYWTSMLNAVGEIHRKGIVHSDLKPANFLLVGGQLKLIDFGIATAVQTDVTSVVKEDPAGTPNYMSPEAIGLTVVGSPNSEDTFKNPKASYKSDVWSLGCILYSLIYGRSPFQHIMNERMKLDAIRNPNYAIPYPADQPVHPPLLRALKRCLVRDYKQRASIAELKSIDYLCSNDEIDEESWDAWKAQASQKILSGISPEQRLQVIKLIQDAFKTPPARKRPS</sequence>
<dbReference type="OrthoDB" id="20524at2759"/>
<dbReference type="GO" id="GO:0000776">
    <property type="term" value="C:kinetochore"/>
    <property type="evidence" value="ECO:0007669"/>
    <property type="project" value="TreeGrafter"/>
</dbReference>
<evidence type="ECO:0000256" key="4">
    <source>
        <dbReference type="ARBA" id="ARBA00022777"/>
    </source>
</evidence>
<evidence type="ECO:0000256" key="3">
    <source>
        <dbReference type="ARBA" id="ARBA00022741"/>
    </source>
</evidence>
<feature type="region of interest" description="Disordered" evidence="7">
    <location>
        <begin position="508"/>
        <end position="580"/>
    </location>
</feature>
<reference evidence="9" key="1">
    <citation type="submission" date="2013-04" db="EMBL/GenBank/DDBJ databases">
        <authorList>
            <person name="Qu J."/>
            <person name="Murali S.C."/>
            <person name="Bandaranaike D."/>
            <person name="Bellair M."/>
            <person name="Blankenburg K."/>
            <person name="Chao H."/>
            <person name="Dinh H."/>
            <person name="Doddapaneni H."/>
            <person name="Downs B."/>
            <person name="Dugan-Rocha S."/>
            <person name="Elkadiri S."/>
            <person name="Gnanaolivu R.D."/>
            <person name="Hernandez B."/>
            <person name="Javaid M."/>
            <person name="Jayaseelan J.C."/>
            <person name="Lee S."/>
            <person name="Li M."/>
            <person name="Ming W."/>
            <person name="Munidasa M."/>
            <person name="Muniz J."/>
            <person name="Nguyen L."/>
            <person name="Ongeri F."/>
            <person name="Osuji N."/>
            <person name="Pu L.-L."/>
            <person name="Puazo M."/>
            <person name="Qu C."/>
            <person name="Quiroz J."/>
            <person name="Raj R."/>
            <person name="Weissenberger G."/>
            <person name="Xin Y."/>
            <person name="Zou X."/>
            <person name="Han Y."/>
            <person name="Richards S."/>
            <person name="Worley K."/>
            <person name="Muzny D."/>
            <person name="Gibbs R."/>
        </authorList>
    </citation>
    <scope>NUCLEOTIDE SEQUENCE</scope>
    <source>
        <strain evidence="9">Sampled in the wild</strain>
    </source>
</reference>
<comment type="caution">
    <text evidence="9">The sequence shown here is derived from an EMBL/GenBank/DDBJ whole genome shotgun (WGS) entry which is preliminary data.</text>
</comment>
<feature type="domain" description="Protein kinase" evidence="8">
    <location>
        <begin position="782"/>
        <end position="1071"/>
    </location>
</feature>
<dbReference type="InterPro" id="IPR011009">
    <property type="entry name" value="Kinase-like_dom_sf"/>
</dbReference>
<dbReference type="GO" id="GO:0004674">
    <property type="term" value="F:protein serine/threonine kinase activity"/>
    <property type="evidence" value="ECO:0007669"/>
    <property type="project" value="UniProtKB-KW"/>
</dbReference>
<dbReference type="SMART" id="SM00220">
    <property type="entry name" value="S_TKc"/>
    <property type="match status" value="1"/>
</dbReference>
<dbReference type="GO" id="GO:0007059">
    <property type="term" value="P:chromosome segregation"/>
    <property type="evidence" value="ECO:0007669"/>
    <property type="project" value="TreeGrafter"/>
</dbReference>
<dbReference type="InterPro" id="IPR000719">
    <property type="entry name" value="Prot_kinase_dom"/>
</dbReference>
<feature type="binding site" evidence="6">
    <location>
        <position position="811"/>
    </location>
    <ligand>
        <name>ATP</name>
        <dbReference type="ChEBI" id="CHEBI:30616"/>
    </ligand>
</feature>
<reference evidence="9" key="2">
    <citation type="submission" date="2017-10" db="EMBL/GenBank/DDBJ databases">
        <title>Ladona fulva Genome sequencing and assembly.</title>
        <authorList>
            <person name="Murali S."/>
            <person name="Richards S."/>
            <person name="Bandaranaike D."/>
            <person name="Bellair M."/>
            <person name="Blankenburg K."/>
            <person name="Chao H."/>
            <person name="Dinh H."/>
            <person name="Doddapaneni H."/>
            <person name="Dugan-Rocha S."/>
            <person name="Elkadiri S."/>
            <person name="Gnanaolivu R."/>
            <person name="Hernandez B."/>
            <person name="Skinner E."/>
            <person name="Javaid M."/>
            <person name="Lee S."/>
            <person name="Li M."/>
            <person name="Ming W."/>
            <person name="Munidasa M."/>
            <person name="Muniz J."/>
            <person name="Nguyen L."/>
            <person name="Hughes D."/>
            <person name="Osuji N."/>
            <person name="Pu L.-L."/>
            <person name="Puazo M."/>
            <person name="Qu C."/>
            <person name="Quiroz J."/>
            <person name="Raj R."/>
            <person name="Weissenberger G."/>
            <person name="Xin Y."/>
            <person name="Zou X."/>
            <person name="Han Y."/>
            <person name="Worley K."/>
            <person name="Muzny D."/>
            <person name="Gibbs R."/>
        </authorList>
    </citation>
    <scope>NUCLEOTIDE SEQUENCE</scope>
    <source>
        <strain evidence="9">Sampled in the wild</strain>
    </source>
</reference>
<evidence type="ECO:0000256" key="1">
    <source>
        <dbReference type="ARBA" id="ARBA00022527"/>
    </source>
</evidence>
<dbReference type="Gene3D" id="1.10.510.10">
    <property type="entry name" value="Transferase(Phosphotransferase) domain 1"/>
    <property type="match status" value="1"/>
</dbReference>
<dbReference type="FunFam" id="3.30.200.20:FF:000131">
    <property type="entry name" value="Dual specificity protein kinase TTK"/>
    <property type="match status" value="1"/>
</dbReference>
<feature type="region of interest" description="Disordered" evidence="7">
    <location>
        <begin position="45"/>
        <end position="100"/>
    </location>
</feature>
<dbReference type="Proteomes" id="UP000792457">
    <property type="component" value="Unassembled WGS sequence"/>
</dbReference>
<dbReference type="AlphaFoldDB" id="A0A8K0K6H0"/>
<evidence type="ECO:0000313" key="9">
    <source>
        <dbReference type="EMBL" id="KAG8228627.1"/>
    </source>
</evidence>
<evidence type="ECO:0000256" key="7">
    <source>
        <dbReference type="SAM" id="MobiDB-lite"/>
    </source>
</evidence>
<keyword evidence="3 6" id="KW-0547">Nucleotide-binding</keyword>
<dbReference type="SUPFAM" id="SSF56112">
    <property type="entry name" value="Protein kinase-like (PK-like)"/>
    <property type="match status" value="1"/>
</dbReference>
<evidence type="ECO:0000259" key="8">
    <source>
        <dbReference type="PROSITE" id="PS50011"/>
    </source>
</evidence>
<dbReference type="InterPro" id="IPR008271">
    <property type="entry name" value="Ser/Thr_kinase_AS"/>
</dbReference>
<evidence type="ECO:0000256" key="5">
    <source>
        <dbReference type="ARBA" id="ARBA00022840"/>
    </source>
</evidence>
<dbReference type="PANTHER" id="PTHR22974">
    <property type="entry name" value="MIXED LINEAGE PROTEIN KINASE"/>
    <property type="match status" value="1"/>
</dbReference>
<proteinExistence type="predicted"/>
<accession>A0A8K0K6H0</accession>
<feature type="compositionally biased region" description="Low complexity" evidence="7">
    <location>
        <begin position="521"/>
        <end position="536"/>
    </location>
</feature>
<feature type="region of interest" description="Disordered" evidence="7">
    <location>
        <begin position="459"/>
        <end position="491"/>
    </location>
</feature>
<feature type="compositionally biased region" description="Polar residues" evidence="7">
    <location>
        <begin position="1"/>
        <end position="10"/>
    </location>
</feature>
<feature type="region of interest" description="Disordered" evidence="7">
    <location>
        <begin position="1"/>
        <end position="27"/>
    </location>
</feature>
<dbReference type="GO" id="GO:0007094">
    <property type="term" value="P:mitotic spindle assembly checkpoint signaling"/>
    <property type="evidence" value="ECO:0007669"/>
    <property type="project" value="TreeGrafter"/>
</dbReference>
<protein>
    <recommendedName>
        <fullName evidence="8">Protein kinase domain-containing protein</fullName>
    </recommendedName>
</protein>
<dbReference type="InterPro" id="IPR017441">
    <property type="entry name" value="Protein_kinase_ATP_BS"/>
</dbReference>
<gene>
    <name evidence="9" type="ORF">J437_LFUL008278</name>
</gene>
<keyword evidence="4" id="KW-0418">Kinase</keyword>
<name>A0A8K0K6H0_LADFU</name>
<keyword evidence="5 6" id="KW-0067">ATP-binding</keyword>
<feature type="compositionally biased region" description="Basic and acidic residues" evidence="7">
    <location>
        <begin position="547"/>
        <end position="557"/>
    </location>
</feature>
<dbReference type="PROSITE" id="PS00108">
    <property type="entry name" value="PROTEIN_KINASE_ST"/>
    <property type="match status" value="1"/>
</dbReference>
<dbReference type="PROSITE" id="PS00107">
    <property type="entry name" value="PROTEIN_KINASE_ATP"/>
    <property type="match status" value="1"/>
</dbReference>
<evidence type="ECO:0000256" key="6">
    <source>
        <dbReference type="PROSITE-ProRule" id="PRU10141"/>
    </source>
</evidence>
<feature type="region of interest" description="Disordered" evidence="7">
    <location>
        <begin position="378"/>
        <end position="423"/>
    </location>
</feature>
<dbReference type="GO" id="GO:0034501">
    <property type="term" value="P:protein localization to kinetochore"/>
    <property type="evidence" value="ECO:0007669"/>
    <property type="project" value="TreeGrafter"/>
</dbReference>
<dbReference type="GO" id="GO:0004712">
    <property type="term" value="F:protein serine/threonine/tyrosine kinase activity"/>
    <property type="evidence" value="ECO:0007669"/>
    <property type="project" value="TreeGrafter"/>
</dbReference>
<dbReference type="GO" id="GO:0005524">
    <property type="term" value="F:ATP binding"/>
    <property type="evidence" value="ECO:0007669"/>
    <property type="project" value="UniProtKB-UniRule"/>
</dbReference>